<evidence type="ECO:0000256" key="1">
    <source>
        <dbReference type="SAM" id="Coils"/>
    </source>
</evidence>
<dbReference type="EMBL" id="DAAMHO010000016">
    <property type="protein sequence ID" value="HAC6695408.1"/>
    <property type="molecule type" value="Genomic_DNA"/>
</dbReference>
<proteinExistence type="predicted"/>
<reference evidence="2" key="2">
    <citation type="submission" date="2018-09" db="EMBL/GenBank/DDBJ databases">
        <authorList>
            <consortium name="NCBI Pathogen Detection Project"/>
        </authorList>
    </citation>
    <scope>NUCLEOTIDE SEQUENCE</scope>
    <source>
        <strain evidence="2">2702-77</strain>
    </source>
</reference>
<keyword evidence="1" id="KW-0175">Coiled coil</keyword>
<accession>A0A702FPA3</accession>
<name>A0A702FPA3_SALBN</name>
<reference evidence="2" key="1">
    <citation type="journal article" date="2018" name="Genome Biol.">
        <title>SKESA: strategic k-mer extension for scrupulous assemblies.</title>
        <authorList>
            <person name="Souvorov A."/>
            <person name="Agarwala R."/>
            <person name="Lipman D.J."/>
        </authorList>
    </citation>
    <scope>NUCLEOTIDE SEQUENCE</scope>
    <source>
        <strain evidence="2">2702-77</strain>
    </source>
</reference>
<feature type="coiled-coil region" evidence="1">
    <location>
        <begin position="34"/>
        <end position="64"/>
    </location>
</feature>
<comment type="caution">
    <text evidence="2">The sequence shown here is derived from an EMBL/GenBank/DDBJ whole genome shotgun (WGS) entry which is preliminary data.</text>
</comment>
<protein>
    <submittedName>
        <fullName evidence="2">Uncharacterized protein</fullName>
    </submittedName>
</protein>
<dbReference type="AlphaFoldDB" id="A0A702FPA3"/>
<gene>
    <name evidence="2" type="ORF">G0D16_14335</name>
</gene>
<sequence length="245" mass="28035">MSTLLSVGIILAGIFSAGVILEKKFTSMSRMSDIENYERTIKALRRELEQAEAGRQNSERLEREALKKCRVLEAKDEDWREAVNFSEKLINDLTSQQESLQNSLKEAYQCHSRYKKECELHKQKSEIEQRVQSAFAGAAYTAFGAILTAHVRTESQTLLEERAFSYFTGSQYGNLAERYLDDIRACNSSLEQFDKYGIKLEEYDHNYFNERLSALQALFDLSKTEMTDNQTTQTVALLSTSLISS</sequence>
<organism evidence="2">
    <name type="scientific">Salmonella bongori serovar 44:r:-</name>
    <dbReference type="NCBI Taxonomy" id="1967585"/>
    <lineage>
        <taxon>Bacteria</taxon>
        <taxon>Pseudomonadati</taxon>
        <taxon>Pseudomonadota</taxon>
        <taxon>Gammaproteobacteria</taxon>
        <taxon>Enterobacterales</taxon>
        <taxon>Enterobacteriaceae</taxon>
        <taxon>Salmonella</taxon>
    </lineage>
</organism>
<evidence type="ECO:0000313" key="2">
    <source>
        <dbReference type="EMBL" id="HAC6695408.1"/>
    </source>
</evidence>